<evidence type="ECO:0000256" key="1">
    <source>
        <dbReference type="ARBA" id="ARBA00005898"/>
    </source>
</evidence>
<dbReference type="PANTHER" id="PTHR23135:SF4">
    <property type="entry name" value="UDP-N-ACETYLMURAMOYL-L-ALANYL-D-GLUTAMATE--2,6-DIAMINOPIMELATE LIGASE MURE HOMOLOG, CHLOROPLASTIC"/>
    <property type="match status" value="1"/>
</dbReference>
<organism evidence="3">
    <name type="scientific">bioreactor metagenome</name>
    <dbReference type="NCBI Taxonomy" id="1076179"/>
    <lineage>
        <taxon>unclassified sequences</taxon>
        <taxon>metagenomes</taxon>
        <taxon>ecological metagenomes</taxon>
    </lineage>
</organism>
<comment type="caution">
    <text evidence="3">The sequence shown here is derived from an EMBL/GenBank/DDBJ whole genome shotgun (WGS) entry which is preliminary data.</text>
</comment>
<keyword evidence="3" id="KW-0436">Ligase</keyword>
<name>A0A645H8R1_9ZZZZ</name>
<gene>
    <name evidence="3" type="primary">murE_55</name>
    <name evidence="3" type="ORF">SDC9_180134</name>
</gene>
<dbReference type="EMBL" id="VSSQ01084777">
    <property type="protein sequence ID" value="MPN32654.1"/>
    <property type="molecule type" value="Genomic_DNA"/>
</dbReference>
<protein>
    <submittedName>
        <fullName evidence="3">UDP-N-acetylmuramoyl-L-alanyl-D-glutamate--2, 6-diaminopimelate ligase</fullName>
        <ecNumber evidence="3">6.3.2.13</ecNumber>
    </submittedName>
</protein>
<dbReference type="GO" id="GO:0008765">
    <property type="term" value="F:UDP-N-acetylmuramoylalanyl-D-glutamate-2,6-diaminopimelate ligase activity"/>
    <property type="evidence" value="ECO:0007669"/>
    <property type="project" value="UniProtKB-EC"/>
</dbReference>
<feature type="domain" description="Mur ligase C-terminal" evidence="2">
    <location>
        <begin position="16"/>
        <end position="143"/>
    </location>
</feature>
<evidence type="ECO:0000259" key="2">
    <source>
        <dbReference type="Pfam" id="PF02875"/>
    </source>
</evidence>
<proteinExistence type="inferred from homology"/>
<evidence type="ECO:0000313" key="3">
    <source>
        <dbReference type="EMBL" id="MPN32654.1"/>
    </source>
</evidence>
<dbReference type="SUPFAM" id="SSF53244">
    <property type="entry name" value="MurD-like peptide ligases, peptide-binding domain"/>
    <property type="match status" value="1"/>
</dbReference>
<dbReference type="InterPro" id="IPR036615">
    <property type="entry name" value="Mur_ligase_C_dom_sf"/>
</dbReference>
<dbReference type="EC" id="6.3.2.13" evidence="3"/>
<dbReference type="Gene3D" id="3.90.190.20">
    <property type="entry name" value="Mur ligase, C-terminal domain"/>
    <property type="match status" value="1"/>
</dbReference>
<sequence>MSEIIKGLAMNKGVPGRFQSIPNEKGITVIVDYAHTPDGLENILETAHEFAKKRIITVFGCGGDRDRTKRPIMAEAVGRLSDFAIITSDNPRTENPAKILDDVEVGIIPTKCPYHKIEDRRTAINEAIKMADKGDVVMIAGKGHEDYQIFADKTIHFDDVEEAEKALALR</sequence>
<dbReference type="Pfam" id="PF02875">
    <property type="entry name" value="Mur_ligase_C"/>
    <property type="match status" value="1"/>
</dbReference>
<accession>A0A645H8R1</accession>
<dbReference type="AlphaFoldDB" id="A0A645H8R1"/>
<comment type="similarity">
    <text evidence="1">Belongs to the MurCDEF family. MurE subfamily.</text>
</comment>
<dbReference type="FunFam" id="3.90.190.20:FF:000006">
    <property type="entry name" value="UDP-N-acetylmuramoyl-L-alanyl-D-glutamate--2,6-diaminopimelate ligase"/>
    <property type="match status" value="1"/>
</dbReference>
<reference evidence="3" key="1">
    <citation type="submission" date="2019-08" db="EMBL/GenBank/DDBJ databases">
        <authorList>
            <person name="Kucharzyk K."/>
            <person name="Murdoch R.W."/>
            <person name="Higgins S."/>
            <person name="Loffler F."/>
        </authorList>
    </citation>
    <scope>NUCLEOTIDE SEQUENCE</scope>
</reference>
<dbReference type="InterPro" id="IPR004101">
    <property type="entry name" value="Mur_ligase_C"/>
</dbReference>
<dbReference type="PANTHER" id="PTHR23135">
    <property type="entry name" value="MUR LIGASE FAMILY MEMBER"/>
    <property type="match status" value="1"/>
</dbReference>